<evidence type="ECO:0008006" key="3">
    <source>
        <dbReference type="Google" id="ProtNLM"/>
    </source>
</evidence>
<dbReference type="RefSeq" id="WP_259858407.1">
    <property type="nucleotide sequence ID" value="NZ_CP073720.1"/>
</dbReference>
<keyword evidence="2" id="KW-1185">Reference proteome</keyword>
<evidence type="ECO:0000313" key="2">
    <source>
        <dbReference type="Proteomes" id="UP001059617"/>
    </source>
</evidence>
<name>A0ABY5VTY9_9ACTN</name>
<organism evidence="1 2">
    <name type="scientific">Dactylosporangium fulvum</name>
    <dbReference type="NCBI Taxonomy" id="53359"/>
    <lineage>
        <taxon>Bacteria</taxon>
        <taxon>Bacillati</taxon>
        <taxon>Actinomycetota</taxon>
        <taxon>Actinomycetes</taxon>
        <taxon>Micromonosporales</taxon>
        <taxon>Micromonosporaceae</taxon>
        <taxon>Dactylosporangium</taxon>
    </lineage>
</organism>
<reference evidence="1" key="2">
    <citation type="submission" date="2022-09" db="EMBL/GenBank/DDBJ databases">
        <title>Biosynthetic gene clusters of Dactylosporangioum fulvum.</title>
        <authorList>
            <person name="Caradec T."/>
        </authorList>
    </citation>
    <scope>NUCLEOTIDE SEQUENCE</scope>
    <source>
        <strain evidence="1">NRRL B-16292</strain>
    </source>
</reference>
<protein>
    <recommendedName>
        <fullName evidence="3">DUF4333 domain-containing protein</fullName>
    </recommendedName>
</protein>
<accession>A0ABY5VTY9</accession>
<dbReference type="EMBL" id="CP073720">
    <property type="protein sequence ID" value="UWP80645.1"/>
    <property type="molecule type" value="Genomic_DNA"/>
</dbReference>
<proteinExistence type="predicted"/>
<evidence type="ECO:0000313" key="1">
    <source>
        <dbReference type="EMBL" id="UWP80645.1"/>
    </source>
</evidence>
<dbReference type="Proteomes" id="UP001059617">
    <property type="component" value="Chromosome"/>
</dbReference>
<reference evidence="1" key="1">
    <citation type="submission" date="2021-04" db="EMBL/GenBank/DDBJ databases">
        <authorList>
            <person name="Hartkoorn R.C."/>
            <person name="Beaudoing E."/>
            <person name="Hot D."/>
        </authorList>
    </citation>
    <scope>NUCLEOTIDE SEQUENCE</scope>
    <source>
        <strain evidence="1">NRRL B-16292</strain>
    </source>
</reference>
<gene>
    <name evidence="1" type="ORF">Dfulv_36625</name>
</gene>
<sequence>MLIGLLVVVVVCAGLCGIGQLITNIVNKDEWKDLGKPVTRPAAQPTPTPTWPRPNPFLPNAKADPQIRHQLESWVLTSAGVQRPVSSTCDMEGFTGQTATTFDCTVTIEDHKVVYTVSTTPKGNGVFNWTAKAANTVVTREGILQLFTGLYPESYGWSNLRCDDLPEIALVPAGQPLSQVCYGKLKDKKTAKILIKPSDQAKPHLESQFQD</sequence>